<dbReference type="AlphaFoldDB" id="A0A1E7EXI2"/>
<evidence type="ECO:0000256" key="4">
    <source>
        <dbReference type="SAM" id="Phobius"/>
    </source>
</evidence>
<reference evidence="5 6" key="1">
    <citation type="submission" date="2016-09" db="EMBL/GenBank/DDBJ databases">
        <title>Extensive genetic diversity and differential bi-allelic expression allows diatom success in the polar Southern Ocean.</title>
        <authorList>
            <consortium name="DOE Joint Genome Institute"/>
            <person name="Mock T."/>
            <person name="Otillar R.P."/>
            <person name="Strauss J."/>
            <person name="Dupont C."/>
            <person name="Frickenhaus S."/>
            <person name="Maumus F."/>
            <person name="Mcmullan M."/>
            <person name="Sanges R."/>
            <person name="Schmutz J."/>
            <person name="Toseland A."/>
            <person name="Valas R."/>
            <person name="Veluchamy A."/>
            <person name="Ward B.J."/>
            <person name="Allen A."/>
            <person name="Barry K."/>
            <person name="Falciatore A."/>
            <person name="Ferrante M."/>
            <person name="Fortunato A.E."/>
            <person name="Gloeckner G."/>
            <person name="Gruber A."/>
            <person name="Hipkin R."/>
            <person name="Janech M."/>
            <person name="Kroth P."/>
            <person name="Leese F."/>
            <person name="Lindquist E."/>
            <person name="Lyon B.R."/>
            <person name="Martin J."/>
            <person name="Mayer C."/>
            <person name="Parker M."/>
            <person name="Quesneville H."/>
            <person name="Raymond J."/>
            <person name="Uhlig C."/>
            <person name="Valentin K.U."/>
            <person name="Worden A.Z."/>
            <person name="Armbrust E.V."/>
            <person name="Bowler C."/>
            <person name="Green B."/>
            <person name="Moulton V."/>
            <person name="Van Oosterhout C."/>
            <person name="Grigoriev I."/>
        </authorList>
    </citation>
    <scope>NUCLEOTIDE SEQUENCE [LARGE SCALE GENOMIC DNA]</scope>
    <source>
        <strain evidence="5 6">CCMP1102</strain>
    </source>
</reference>
<feature type="compositionally biased region" description="Acidic residues" evidence="3">
    <location>
        <begin position="278"/>
        <end position="287"/>
    </location>
</feature>
<evidence type="ECO:0000313" key="5">
    <source>
        <dbReference type="EMBL" id="OEU10671.1"/>
    </source>
</evidence>
<evidence type="ECO:0000256" key="2">
    <source>
        <dbReference type="ARBA" id="ARBA00022777"/>
    </source>
</evidence>
<feature type="region of interest" description="Disordered" evidence="3">
    <location>
        <begin position="251"/>
        <end position="289"/>
    </location>
</feature>
<proteinExistence type="predicted"/>
<organism evidence="5 6">
    <name type="scientific">Fragilariopsis cylindrus CCMP1102</name>
    <dbReference type="NCBI Taxonomy" id="635003"/>
    <lineage>
        <taxon>Eukaryota</taxon>
        <taxon>Sar</taxon>
        <taxon>Stramenopiles</taxon>
        <taxon>Ochrophyta</taxon>
        <taxon>Bacillariophyta</taxon>
        <taxon>Bacillariophyceae</taxon>
        <taxon>Bacillariophycidae</taxon>
        <taxon>Bacillariales</taxon>
        <taxon>Bacillariaceae</taxon>
        <taxon>Fragilariopsis</taxon>
    </lineage>
</organism>
<keyword evidence="6" id="KW-1185">Reference proteome</keyword>
<keyword evidence="4" id="KW-0812">Transmembrane</keyword>
<dbReference type="PANTHER" id="PTHR47363:SF1">
    <property type="entry name" value="GLUCOKINASE"/>
    <property type="match status" value="1"/>
</dbReference>
<dbReference type="SUPFAM" id="SSF53067">
    <property type="entry name" value="Actin-like ATPase domain"/>
    <property type="match status" value="2"/>
</dbReference>
<dbReference type="CDD" id="cd24008">
    <property type="entry name" value="ASKHA_NBD_GLK"/>
    <property type="match status" value="1"/>
</dbReference>
<sequence length="566" mass="62976">MVTLNYDYYFLVGDIGGTNIRLALYRSNDSKTYYRDPLILKEYLNEEYLGKEHTSGDNNNNNNNNNNTNFVQKIIAPFLLECIELPALQMRKDYPDGVFRVDIMMMTKIIICLAVAGPVDTKENNGTVLTSQRDSYLTGLSGKGIVNECKIFDGDWDGVNPGFESSVISKFSSCVNRCVIINDFVAQGYGCLSLDCSKEGEDVLRLNSNSKDTNKSKAKNPILCVGAGTGFGSCYLTPTIKVIIAAAAAAQQQQHDDEDEEDRNEDNNDYFSSSSSSSDDDEDEDHNVEDTTTKYSCFPSEVGQIEWVPNTTVVTAVDATGDNNDQITLWQYLLEKKKKCSNSYISRVAVEDVVSGIGVSNAYECFLELYPDQVNPEVQNEYNHAGDLKGKVIGDNYNQCHICKKVIDTIMIAYGTIVGSCAMSFLPTGGLFVTGGLIANHIHRMANNEDEESSSSSLFMKAYIAKGRASFLLDDIPLYAVTANNTGLRGAAVRANMVIVTTLRRTCHVYTRDNIIYFLLFDISHLTFLFILKSMCIECHPMFETITYKRNTKIDIEKAVTILDEF</sequence>
<dbReference type="Proteomes" id="UP000095751">
    <property type="component" value="Unassembled WGS sequence"/>
</dbReference>
<dbReference type="EMBL" id="KV784371">
    <property type="protein sequence ID" value="OEU10671.1"/>
    <property type="molecule type" value="Genomic_DNA"/>
</dbReference>
<dbReference type="InterPro" id="IPR043129">
    <property type="entry name" value="ATPase_NBD"/>
</dbReference>
<dbReference type="InParanoid" id="A0A1E7EXI2"/>
<dbReference type="PANTHER" id="PTHR47363">
    <property type="entry name" value="GLUCOKINASE"/>
    <property type="match status" value="1"/>
</dbReference>
<dbReference type="OrthoDB" id="10251652at2759"/>
<dbReference type="GO" id="GO:0005524">
    <property type="term" value="F:ATP binding"/>
    <property type="evidence" value="ECO:0007669"/>
    <property type="project" value="InterPro"/>
</dbReference>
<dbReference type="Gene3D" id="3.40.367.20">
    <property type="match status" value="1"/>
</dbReference>
<keyword evidence="4" id="KW-1133">Transmembrane helix</keyword>
<dbReference type="GO" id="GO:0006096">
    <property type="term" value="P:glycolytic process"/>
    <property type="evidence" value="ECO:0007669"/>
    <property type="project" value="InterPro"/>
</dbReference>
<dbReference type="Pfam" id="PF02685">
    <property type="entry name" value="Glucokinase"/>
    <property type="match status" value="2"/>
</dbReference>
<dbReference type="Gene3D" id="3.30.420.40">
    <property type="match status" value="1"/>
</dbReference>
<feature type="transmembrane region" description="Helical" evidence="4">
    <location>
        <begin position="515"/>
        <end position="532"/>
    </location>
</feature>
<keyword evidence="4" id="KW-0472">Membrane</keyword>
<evidence type="ECO:0000256" key="3">
    <source>
        <dbReference type="SAM" id="MobiDB-lite"/>
    </source>
</evidence>
<dbReference type="GO" id="GO:0005536">
    <property type="term" value="F:D-glucose binding"/>
    <property type="evidence" value="ECO:0007669"/>
    <property type="project" value="InterPro"/>
</dbReference>
<protein>
    <submittedName>
        <fullName evidence="5">Glucokinase</fullName>
    </submittedName>
</protein>
<dbReference type="InterPro" id="IPR003836">
    <property type="entry name" value="Glucokinase"/>
</dbReference>
<evidence type="ECO:0000313" key="6">
    <source>
        <dbReference type="Proteomes" id="UP000095751"/>
    </source>
</evidence>
<dbReference type="GO" id="GO:0004340">
    <property type="term" value="F:glucokinase activity"/>
    <property type="evidence" value="ECO:0007669"/>
    <property type="project" value="InterPro"/>
</dbReference>
<evidence type="ECO:0000256" key="1">
    <source>
        <dbReference type="ARBA" id="ARBA00022679"/>
    </source>
</evidence>
<keyword evidence="1" id="KW-0808">Transferase</keyword>
<feature type="compositionally biased region" description="Acidic residues" evidence="3">
    <location>
        <begin position="256"/>
        <end position="268"/>
    </location>
</feature>
<gene>
    <name evidence="5" type="primary">GLK1</name>
    <name evidence="5" type="ORF">FRACYDRAFT_291589</name>
</gene>
<name>A0A1E7EXI2_9STRA</name>
<accession>A0A1E7EXI2</accession>
<keyword evidence="2 5" id="KW-0418">Kinase</keyword>
<dbReference type="KEGG" id="fcy:FRACYDRAFT_291589"/>